<feature type="region of interest" description="Disordered" evidence="1">
    <location>
        <begin position="56"/>
        <end position="109"/>
    </location>
</feature>
<feature type="compositionally biased region" description="Acidic residues" evidence="1">
    <location>
        <begin position="90"/>
        <end position="101"/>
    </location>
</feature>
<evidence type="ECO:0000313" key="4">
    <source>
        <dbReference type="Proteomes" id="UP000589036"/>
    </source>
</evidence>
<organism evidence="3 4">
    <name type="scientific">Spinactinospora alkalitolerans</name>
    <dbReference type="NCBI Taxonomy" id="687207"/>
    <lineage>
        <taxon>Bacteria</taxon>
        <taxon>Bacillati</taxon>
        <taxon>Actinomycetota</taxon>
        <taxon>Actinomycetes</taxon>
        <taxon>Streptosporangiales</taxon>
        <taxon>Nocardiopsidaceae</taxon>
        <taxon>Spinactinospora</taxon>
    </lineage>
</organism>
<feature type="signal peptide" evidence="2">
    <location>
        <begin position="1"/>
        <end position="27"/>
    </location>
</feature>
<sequence length="109" mass="11257">MPREPTAAGLIAGAVLGLVLTAAPAQAHEQPFDQNLQIAPVQVCNAEIVAVPALSPQTTGECVNGPDMSLSSDEAMDAVPERDGGKGADDPEDDGEDEEPDGYGHHRGR</sequence>
<keyword evidence="4" id="KW-1185">Reference proteome</keyword>
<keyword evidence="2" id="KW-0732">Signal</keyword>
<feature type="chain" id="PRO_5032315820" description="DUF320 domain-containing protein" evidence="2">
    <location>
        <begin position="28"/>
        <end position="109"/>
    </location>
</feature>
<comment type="caution">
    <text evidence="3">The sequence shown here is derived from an EMBL/GenBank/DDBJ whole genome shotgun (WGS) entry which is preliminary data.</text>
</comment>
<dbReference type="RefSeq" id="WP_246334475.1">
    <property type="nucleotide sequence ID" value="NZ_BAAAYY010000048.1"/>
</dbReference>
<dbReference type="EMBL" id="JACCCC010000001">
    <property type="protein sequence ID" value="NYE49878.1"/>
    <property type="molecule type" value="Genomic_DNA"/>
</dbReference>
<evidence type="ECO:0008006" key="5">
    <source>
        <dbReference type="Google" id="ProtNLM"/>
    </source>
</evidence>
<proteinExistence type="predicted"/>
<dbReference type="AlphaFoldDB" id="A0A852U0Y8"/>
<name>A0A852U0Y8_9ACTN</name>
<evidence type="ECO:0000256" key="1">
    <source>
        <dbReference type="SAM" id="MobiDB-lite"/>
    </source>
</evidence>
<dbReference type="Proteomes" id="UP000589036">
    <property type="component" value="Unassembled WGS sequence"/>
</dbReference>
<protein>
    <recommendedName>
        <fullName evidence="5">DUF320 domain-containing protein</fullName>
    </recommendedName>
</protein>
<reference evidence="3 4" key="1">
    <citation type="submission" date="2020-07" db="EMBL/GenBank/DDBJ databases">
        <title>Sequencing the genomes of 1000 actinobacteria strains.</title>
        <authorList>
            <person name="Klenk H.-P."/>
        </authorList>
    </citation>
    <scope>NUCLEOTIDE SEQUENCE [LARGE SCALE GENOMIC DNA]</scope>
    <source>
        <strain evidence="3 4">CXB654</strain>
    </source>
</reference>
<accession>A0A852U0Y8</accession>
<feature type="compositionally biased region" description="Basic and acidic residues" evidence="1">
    <location>
        <begin position="79"/>
        <end position="89"/>
    </location>
</feature>
<gene>
    <name evidence="3" type="ORF">HDA32_004998</name>
</gene>
<evidence type="ECO:0000313" key="3">
    <source>
        <dbReference type="EMBL" id="NYE49878.1"/>
    </source>
</evidence>
<evidence type="ECO:0000256" key="2">
    <source>
        <dbReference type="SAM" id="SignalP"/>
    </source>
</evidence>